<evidence type="ECO:0000259" key="10">
    <source>
        <dbReference type="PROSITE" id="PS50928"/>
    </source>
</evidence>
<comment type="subcellular location">
    <subcellularLocation>
        <location evidence="9">Cell membrane</location>
        <topology evidence="9">Multi-pass membrane protein</topology>
    </subcellularLocation>
    <subcellularLocation>
        <location evidence="1">Membrane</location>
        <topology evidence="1">Multi-pass membrane protein</topology>
    </subcellularLocation>
</comment>
<evidence type="ECO:0000313" key="11">
    <source>
        <dbReference type="EMBL" id="TEB12903.1"/>
    </source>
</evidence>
<comment type="function">
    <text evidence="8">Part of the ABC transporter complex CysAWTP (TC 3.A.1.6.1) involved in sulfate/thiosulfate import. Probably responsible for the translocation of the substrate across the membrane.</text>
</comment>
<evidence type="ECO:0000313" key="12">
    <source>
        <dbReference type="Proteomes" id="UP000297597"/>
    </source>
</evidence>
<evidence type="ECO:0000256" key="7">
    <source>
        <dbReference type="ARBA" id="ARBA00023136"/>
    </source>
</evidence>
<dbReference type="InterPro" id="IPR035906">
    <property type="entry name" value="MetI-like_sf"/>
</dbReference>
<evidence type="ECO:0000256" key="8">
    <source>
        <dbReference type="ARBA" id="ARBA00025323"/>
    </source>
</evidence>
<dbReference type="SUPFAM" id="SSF161098">
    <property type="entry name" value="MetI-like"/>
    <property type="match status" value="1"/>
</dbReference>
<feature type="transmembrane region" description="Helical" evidence="9">
    <location>
        <begin position="85"/>
        <end position="106"/>
    </location>
</feature>
<keyword evidence="7 9" id="KW-0472">Membrane</keyword>
<feature type="transmembrane region" description="Helical" evidence="9">
    <location>
        <begin position="118"/>
        <end position="144"/>
    </location>
</feature>
<feature type="transmembrane region" description="Helical" evidence="9">
    <location>
        <begin position="49"/>
        <end position="73"/>
    </location>
</feature>
<comment type="similarity">
    <text evidence="9">Belongs to the binding-protein-dependent transport system permease family.</text>
</comment>
<proteinExistence type="inferred from homology"/>
<keyword evidence="4 9" id="KW-0812">Transmembrane</keyword>
<accession>A0A4Y7RVL9</accession>
<sequence length="260" mass="28448">MKLKQFCLAAAFTTFLMYFLLMASLAYFFSGERFWEVLLSERMLFSIRLSIMAATIAMGLAMLLAVPTAYALSRYDFFGKTLLDTLLELPMIVSPAAIGAMLLIFFNTPLGEWIQTNFQQFVFTVYGIVLAQFVTVAGVAARLVKSALDEIPPRYEAVARTLGASTFAAFRTTTLPLCRRGIFAAAILTWAKAIGEFGATITIAGTMAMRTETMPVAIYMRLAISDIKGAVVCIGILLFIGISVLYAARLIAKRGIYAGN</sequence>
<dbReference type="AlphaFoldDB" id="A0A4Y7RVL9"/>
<dbReference type="GO" id="GO:0015419">
    <property type="term" value="F:ABC-type sulfate transporter activity"/>
    <property type="evidence" value="ECO:0007669"/>
    <property type="project" value="InterPro"/>
</dbReference>
<dbReference type="InterPro" id="IPR000515">
    <property type="entry name" value="MetI-like"/>
</dbReference>
<feature type="transmembrane region" description="Helical" evidence="9">
    <location>
        <begin position="229"/>
        <end position="248"/>
    </location>
</feature>
<dbReference type="Pfam" id="PF00528">
    <property type="entry name" value="BPD_transp_1"/>
    <property type="match status" value="1"/>
</dbReference>
<feature type="transmembrane region" description="Helical" evidence="9">
    <location>
        <begin position="181"/>
        <end position="209"/>
    </location>
</feature>
<evidence type="ECO:0000256" key="2">
    <source>
        <dbReference type="ARBA" id="ARBA00011779"/>
    </source>
</evidence>
<keyword evidence="6" id="KW-0764">Sulfate transport</keyword>
<dbReference type="GO" id="GO:0005886">
    <property type="term" value="C:plasma membrane"/>
    <property type="evidence" value="ECO:0007669"/>
    <property type="project" value="UniProtKB-SubCell"/>
</dbReference>
<organism evidence="11 12">
    <name type="scientific">Pelotomaculum propionicicum</name>
    <dbReference type="NCBI Taxonomy" id="258475"/>
    <lineage>
        <taxon>Bacteria</taxon>
        <taxon>Bacillati</taxon>
        <taxon>Bacillota</taxon>
        <taxon>Clostridia</taxon>
        <taxon>Eubacteriales</taxon>
        <taxon>Desulfotomaculaceae</taxon>
        <taxon>Pelotomaculum</taxon>
    </lineage>
</organism>
<comment type="caution">
    <text evidence="11">The sequence shown here is derived from an EMBL/GenBank/DDBJ whole genome shotgun (WGS) entry which is preliminary data.</text>
</comment>
<feature type="domain" description="ABC transmembrane type-1" evidence="10">
    <location>
        <begin position="47"/>
        <end position="249"/>
    </location>
</feature>
<dbReference type="PROSITE" id="PS50928">
    <property type="entry name" value="ABC_TM1"/>
    <property type="match status" value="1"/>
</dbReference>
<gene>
    <name evidence="11" type="primary">cysW_1</name>
    <name evidence="11" type="ORF">Pmgp_00541</name>
</gene>
<dbReference type="Proteomes" id="UP000297597">
    <property type="component" value="Unassembled WGS sequence"/>
</dbReference>
<reference evidence="11 12" key="1">
    <citation type="journal article" date="2018" name="Environ. Microbiol.">
        <title>Novel energy conservation strategies and behaviour of Pelotomaculum schinkii driving syntrophic propionate catabolism.</title>
        <authorList>
            <person name="Hidalgo-Ahumada C.A.P."/>
            <person name="Nobu M.K."/>
            <person name="Narihiro T."/>
            <person name="Tamaki H."/>
            <person name="Liu W.T."/>
            <person name="Kamagata Y."/>
            <person name="Stams A.J.M."/>
            <person name="Imachi H."/>
            <person name="Sousa D.Z."/>
        </authorList>
    </citation>
    <scope>NUCLEOTIDE SEQUENCE [LARGE SCALE GENOMIC DNA]</scope>
    <source>
        <strain evidence="11 12">MGP</strain>
    </source>
</reference>
<keyword evidence="12" id="KW-1185">Reference proteome</keyword>
<dbReference type="PANTHER" id="PTHR30406:SF8">
    <property type="entry name" value="SULFATE TRANSPORT SYSTEM PERMEASE PROTEIN CYST"/>
    <property type="match status" value="1"/>
</dbReference>
<dbReference type="EMBL" id="QFFZ01000004">
    <property type="protein sequence ID" value="TEB12903.1"/>
    <property type="molecule type" value="Genomic_DNA"/>
</dbReference>
<evidence type="ECO:0000256" key="3">
    <source>
        <dbReference type="ARBA" id="ARBA00022448"/>
    </source>
</evidence>
<evidence type="ECO:0000256" key="9">
    <source>
        <dbReference type="RuleBase" id="RU363032"/>
    </source>
</evidence>
<name>A0A4Y7RVL9_9FIRM</name>
<comment type="subunit">
    <text evidence="2">The complex is composed of two ATP-binding proteins (CysA), two transmembrane proteins (CysT and CysW) and a solute-binding protein (CysP).</text>
</comment>
<dbReference type="Gene3D" id="1.10.3720.10">
    <property type="entry name" value="MetI-like"/>
    <property type="match status" value="1"/>
</dbReference>
<dbReference type="CDD" id="cd06261">
    <property type="entry name" value="TM_PBP2"/>
    <property type="match status" value="1"/>
</dbReference>
<feature type="transmembrane region" description="Helical" evidence="9">
    <location>
        <begin position="7"/>
        <end position="29"/>
    </location>
</feature>
<evidence type="ECO:0000256" key="4">
    <source>
        <dbReference type="ARBA" id="ARBA00022692"/>
    </source>
</evidence>
<dbReference type="InterPro" id="IPR005667">
    <property type="entry name" value="Sulph_transpt2"/>
</dbReference>
<evidence type="ECO:0000256" key="5">
    <source>
        <dbReference type="ARBA" id="ARBA00022989"/>
    </source>
</evidence>
<evidence type="ECO:0000256" key="1">
    <source>
        <dbReference type="ARBA" id="ARBA00004141"/>
    </source>
</evidence>
<keyword evidence="3 9" id="KW-0813">Transport</keyword>
<dbReference type="PANTHER" id="PTHR30406">
    <property type="entry name" value="SULFATE TRANSPORT SYSTEM PERMEASE PROTEIN"/>
    <property type="match status" value="1"/>
</dbReference>
<protein>
    <submittedName>
        <fullName evidence="11">Sulfate transport system permease protein CysW</fullName>
    </submittedName>
</protein>
<keyword evidence="5 9" id="KW-1133">Transmembrane helix</keyword>
<evidence type="ECO:0000256" key="6">
    <source>
        <dbReference type="ARBA" id="ARBA00023032"/>
    </source>
</evidence>
<dbReference type="RefSeq" id="WP_205077925.1">
    <property type="nucleotide sequence ID" value="NZ_QFFZ01000004.1"/>
</dbReference>